<organism evidence="2">
    <name type="scientific">Harpegnathos saltator</name>
    <name type="common">Jerdon's jumping ant</name>
    <dbReference type="NCBI Taxonomy" id="610380"/>
    <lineage>
        <taxon>Eukaryota</taxon>
        <taxon>Metazoa</taxon>
        <taxon>Ecdysozoa</taxon>
        <taxon>Arthropoda</taxon>
        <taxon>Hexapoda</taxon>
        <taxon>Insecta</taxon>
        <taxon>Pterygota</taxon>
        <taxon>Neoptera</taxon>
        <taxon>Endopterygota</taxon>
        <taxon>Hymenoptera</taxon>
        <taxon>Apocrita</taxon>
        <taxon>Aculeata</taxon>
        <taxon>Formicoidea</taxon>
        <taxon>Formicidae</taxon>
        <taxon>Ponerinae</taxon>
        <taxon>Ponerini</taxon>
        <taxon>Harpegnathos</taxon>
    </lineage>
</organism>
<proteinExistence type="predicted"/>
<dbReference type="InParanoid" id="E2B6C5"/>
<feature type="non-terminal residue" evidence="1">
    <location>
        <position position="111"/>
    </location>
</feature>
<sequence>IFDKVWEQIFFAYISDRVICGSQPSLVKKYIVYRHYNTLHCQEYSKYVDEEKQNLIEGLKLVHQEGRDLSVENIQSSTKALTASFAIAHLIAKNSKSYSEGEFVKECLIAA</sequence>
<name>E2B6C5_HARSA</name>
<reference evidence="1 2" key="1">
    <citation type="journal article" date="2010" name="Science">
        <title>Genomic comparison of the ants Camponotus floridanus and Harpegnathos saltator.</title>
        <authorList>
            <person name="Bonasio R."/>
            <person name="Zhang G."/>
            <person name="Ye C."/>
            <person name="Mutti N.S."/>
            <person name="Fang X."/>
            <person name="Qin N."/>
            <person name="Donahue G."/>
            <person name="Yang P."/>
            <person name="Li Q."/>
            <person name="Li C."/>
            <person name="Zhang P."/>
            <person name="Huang Z."/>
            <person name="Berger S.L."/>
            <person name="Reinberg D."/>
            <person name="Wang J."/>
            <person name="Liebig J."/>
        </authorList>
    </citation>
    <scope>NUCLEOTIDE SEQUENCE [LARGE SCALE GENOMIC DNA]</scope>
    <source>
        <strain evidence="1 2">R22 G/1</strain>
    </source>
</reference>
<protein>
    <submittedName>
        <fullName evidence="1">Uncharacterized protein</fullName>
    </submittedName>
</protein>
<feature type="non-terminal residue" evidence="1">
    <location>
        <position position="1"/>
    </location>
</feature>
<gene>
    <name evidence="1" type="ORF">EAI_03829</name>
</gene>
<evidence type="ECO:0000313" key="2">
    <source>
        <dbReference type="Proteomes" id="UP000008237"/>
    </source>
</evidence>
<dbReference type="AlphaFoldDB" id="E2B6C5"/>
<keyword evidence="2" id="KW-1185">Reference proteome</keyword>
<dbReference type="EMBL" id="GL445932">
    <property type="protein sequence ID" value="EFN88756.1"/>
    <property type="molecule type" value="Genomic_DNA"/>
</dbReference>
<evidence type="ECO:0000313" key="1">
    <source>
        <dbReference type="EMBL" id="EFN88756.1"/>
    </source>
</evidence>
<dbReference type="PANTHER" id="PTHR45913">
    <property type="entry name" value="EPM2A-INTERACTING PROTEIN 1"/>
    <property type="match status" value="1"/>
</dbReference>
<dbReference type="Proteomes" id="UP000008237">
    <property type="component" value="Unassembled WGS sequence"/>
</dbReference>
<accession>E2B6C5</accession>
<dbReference type="PANTHER" id="PTHR45913:SF5">
    <property type="entry name" value="GENERAL TRANSCRIPTION FACTOR II-I REPEAT DOMAIN-CONTAINING PROTEIN 2A-LIKE PROTEIN"/>
    <property type="match status" value="1"/>
</dbReference>